<comment type="caution">
    <text evidence="7">The sequence shown here is derived from an EMBL/GenBank/DDBJ whole genome shotgun (WGS) entry which is preliminary data.</text>
</comment>
<organism evidence="7 8">
    <name type="scientific">candidate division Kazan bacterium RIFCSPLOWO2_01_FULL_48_13</name>
    <dbReference type="NCBI Taxonomy" id="1798539"/>
    <lineage>
        <taxon>Bacteria</taxon>
        <taxon>Bacteria division Kazan-3B-28</taxon>
    </lineage>
</organism>
<dbReference type="HAMAP" id="MF_01302_B">
    <property type="entry name" value="Ribosomal_uS8_B"/>
    <property type="match status" value="1"/>
</dbReference>
<dbReference type="Proteomes" id="UP000179010">
    <property type="component" value="Unassembled WGS sequence"/>
</dbReference>
<dbReference type="PANTHER" id="PTHR11758">
    <property type="entry name" value="40S RIBOSOMAL PROTEIN S15A"/>
    <property type="match status" value="1"/>
</dbReference>
<dbReference type="Gene3D" id="3.30.1490.10">
    <property type="match status" value="1"/>
</dbReference>
<dbReference type="InterPro" id="IPR047863">
    <property type="entry name" value="Ribosomal_uS8_CS"/>
</dbReference>
<dbReference type="GO" id="GO:1990904">
    <property type="term" value="C:ribonucleoprotein complex"/>
    <property type="evidence" value="ECO:0007669"/>
    <property type="project" value="UniProtKB-KW"/>
</dbReference>
<dbReference type="SUPFAM" id="SSF56047">
    <property type="entry name" value="Ribosomal protein S8"/>
    <property type="match status" value="1"/>
</dbReference>
<dbReference type="AlphaFoldDB" id="A0A1F4PPV3"/>
<gene>
    <name evidence="5" type="primary">rpsH</name>
    <name evidence="7" type="ORF">A2994_02665</name>
</gene>
<evidence type="ECO:0000256" key="5">
    <source>
        <dbReference type="HAMAP-Rule" id="MF_01302"/>
    </source>
</evidence>
<evidence type="ECO:0000256" key="1">
    <source>
        <dbReference type="ARBA" id="ARBA00006471"/>
    </source>
</evidence>
<dbReference type="Gene3D" id="3.30.1370.30">
    <property type="match status" value="1"/>
</dbReference>
<protein>
    <recommendedName>
        <fullName evidence="4 5">Small ribosomal subunit protein uS8</fullName>
    </recommendedName>
</protein>
<dbReference type="NCBIfam" id="NF001109">
    <property type="entry name" value="PRK00136.1"/>
    <property type="match status" value="1"/>
</dbReference>
<evidence type="ECO:0000256" key="2">
    <source>
        <dbReference type="ARBA" id="ARBA00022980"/>
    </source>
</evidence>
<dbReference type="InterPro" id="IPR035987">
    <property type="entry name" value="Ribosomal_uS8_sf"/>
</dbReference>
<dbReference type="GO" id="GO:0005840">
    <property type="term" value="C:ribosome"/>
    <property type="evidence" value="ECO:0007669"/>
    <property type="project" value="UniProtKB-KW"/>
</dbReference>
<sequence length="132" mass="14674">MNTDPIADMLTRIRNAVRRQMKEVVLPHSRLKAEIGKLLVNRGYINKCEVSTNDAGRKIIQLSLRYDGIAPAIEGIQRMSKPGQRIYEGSNKLNKLMIIHTGDTVVSTTNGLMTGKQAIKAGLGGEVLFRIW</sequence>
<dbReference type="PROSITE" id="PS00053">
    <property type="entry name" value="RIBOSOMAL_S8"/>
    <property type="match status" value="1"/>
</dbReference>
<accession>A0A1F4PPV3</accession>
<reference evidence="7 8" key="1">
    <citation type="journal article" date="2016" name="Nat. Commun.">
        <title>Thousands of microbial genomes shed light on interconnected biogeochemical processes in an aquifer system.</title>
        <authorList>
            <person name="Anantharaman K."/>
            <person name="Brown C.T."/>
            <person name="Hug L.A."/>
            <person name="Sharon I."/>
            <person name="Castelle C.J."/>
            <person name="Probst A.J."/>
            <person name="Thomas B.C."/>
            <person name="Singh A."/>
            <person name="Wilkins M.J."/>
            <person name="Karaoz U."/>
            <person name="Brodie E.L."/>
            <person name="Williams K.H."/>
            <person name="Hubbard S.S."/>
            <person name="Banfield J.F."/>
        </authorList>
    </citation>
    <scope>NUCLEOTIDE SEQUENCE [LARGE SCALE GENOMIC DNA]</scope>
</reference>
<dbReference type="EMBL" id="METE01000001">
    <property type="protein sequence ID" value="OGB85645.1"/>
    <property type="molecule type" value="Genomic_DNA"/>
</dbReference>
<dbReference type="STRING" id="1798539.A2994_02665"/>
<evidence type="ECO:0000313" key="8">
    <source>
        <dbReference type="Proteomes" id="UP000179010"/>
    </source>
</evidence>
<keyword evidence="5" id="KW-0699">rRNA-binding</keyword>
<dbReference type="Pfam" id="PF00410">
    <property type="entry name" value="Ribosomal_S8"/>
    <property type="match status" value="1"/>
</dbReference>
<evidence type="ECO:0000256" key="4">
    <source>
        <dbReference type="ARBA" id="ARBA00035258"/>
    </source>
</evidence>
<keyword evidence="5" id="KW-0694">RNA-binding</keyword>
<dbReference type="FunFam" id="3.30.1490.10:FF:000001">
    <property type="entry name" value="30S ribosomal protein S8"/>
    <property type="match status" value="1"/>
</dbReference>
<comment type="similarity">
    <text evidence="1 5 6">Belongs to the universal ribosomal protein uS8 family.</text>
</comment>
<dbReference type="GO" id="GO:0005737">
    <property type="term" value="C:cytoplasm"/>
    <property type="evidence" value="ECO:0007669"/>
    <property type="project" value="UniProtKB-ARBA"/>
</dbReference>
<dbReference type="GO" id="GO:0003735">
    <property type="term" value="F:structural constituent of ribosome"/>
    <property type="evidence" value="ECO:0007669"/>
    <property type="project" value="InterPro"/>
</dbReference>
<keyword evidence="2 5" id="KW-0689">Ribosomal protein</keyword>
<comment type="function">
    <text evidence="5">One of the primary rRNA binding proteins, it binds directly to 16S rRNA central domain where it helps coordinate assembly of the platform of the 30S subunit.</text>
</comment>
<evidence type="ECO:0000313" key="7">
    <source>
        <dbReference type="EMBL" id="OGB85645.1"/>
    </source>
</evidence>
<dbReference type="GO" id="GO:0019843">
    <property type="term" value="F:rRNA binding"/>
    <property type="evidence" value="ECO:0007669"/>
    <property type="project" value="UniProtKB-UniRule"/>
</dbReference>
<evidence type="ECO:0000256" key="3">
    <source>
        <dbReference type="ARBA" id="ARBA00023274"/>
    </source>
</evidence>
<dbReference type="InterPro" id="IPR000630">
    <property type="entry name" value="Ribosomal_uS8"/>
</dbReference>
<keyword evidence="3 5" id="KW-0687">Ribonucleoprotein</keyword>
<name>A0A1F4PPV3_UNCK3</name>
<comment type="subunit">
    <text evidence="5">Part of the 30S ribosomal subunit. Contacts proteins S5 and S12.</text>
</comment>
<dbReference type="GO" id="GO:0006412">
    <property type="term" value="P:translation"/>
    <property type="evidence" value="ECO:0007669"/>
    <property type="project" value="UniProtKB-UniRule"/>
</dbReference>
<proteinExistence type="inferred from homology"/>
<evidence type="ECO:0000256" key="6">
    <source>
        <dbReference type="RuleBase" id="RU003660"/>
    </source>
</evidence>